<dbReference type="InterPro" id="IPR036388">
    <property type="entry name" value="WH-like_DNA-bd_sf"/>
</dbReference>
<organism evidence="2 3">
    <name type="scientific">Rhizomicrobium palustre</name>
    <dbReference type="NCBI Taxonomy" id="189966"/>
    <lineage>
        <taxon>Bacteria</taxon>
        <taxon>Pseudomonadati</taxon>
        <taxon>Pseudomonadota</taxon>
        <taxon>Alphaproteobacteria</taxon>
        <taxon>Micropepsales</taxon>
        <taxon>Micropepsaceae</taxon>
        <taxon>Rhizomicrobium</taxon>
    </lineage>
</organism>
<dbReference type="PANTHER" id="PTHR33164:SF57">
    <property type="entry name" value="MARR-FAMILY TRANSCRIPTIONAL REGULATOR"/>
    <property type="match status" value="1"/>
</dbReference>
<dbReference type="Pfam" id="PF01047">
    <property type="entry name" value="MarR"/>
    <property type="match status" value="1"/>
</dbReference>
<gene>
    <name evidence="2" type="ORF">FHS83_000326</name>
</gene>
<evidence type="ECO:0000313" key="3">
    <source>
        <dbReference type="Proteomes" id="UP000570514"/>
    </source>
</evidence>
<keyword evidence="3" id="KW-1185">Reference proteome</keyword>
<dbReference type="EMBL" id="JAASRM010000001">
    <property type="protein sequence ID" value="NIK87008.1"/>
    <property type="molecule type" value="Genomic_DNA"/>
</dbReference>
<accession>A0A846MU33</accession>
<sequence length="159" mass="17443">MREKIRLLHGALLDIVAAINRPQRDEIMIQKAGISLERGLFPLLVCIERFGPIGVVELADRVGRDHTTVSRQVAKLESLGLAKRVKNAADGRLRQAVITAKGKAMTDRIDLARDQLVGAIFENWPSHEIDALAQLTRKFADSFSAQDGTPVKAPSSPAR</sequence>
<reference evidence="2 3" key="1">
    <citation type="submission" date="2020-03" db="EMBL/GenBank/DDBJ databases">
        <title>Genomic Encyclopedia of Type Strains, Phase IV (KMG-IV): sequencing the most valuable type-strain genomes for metagenomic binning, comparative biology and taxonomic classification.</title>
        <authorList>
            <person name="Goeker M."/>
        </authorList>
    </citation>
    <scope>NUCLEOTIDE SEQUENCE [LARGE SCALE GENOMIC DNA]</scope>
    <source>
        <strain evidence="2 3">DSM 19867</strain>
    </source>
</reference>
<comment type="caution">
    <text evidence="2">The sequence shown here is derived from an EMBL/GenBank/DDBJ whole genome shotgun (WGS) entry which is preliminary data.</text>
</comment>
<dbReference type="AlphaFoldDB" id="A0A846MU33"/>
<dbReference type="Proteomes" id="UP000570514">
    <property type="component" value="Unassembled WGS sequence"/>
</dbReference>
<dbReference type="Gene3D" id="1.10.10.10">
    <property type="entry name" value="Winged helix-like DNA-binding domain superfamily/Winged helix DNA-binding domain"/>
    <property type="match status" value="1"/>
</dbReference>
<dbReference type="PANTHER" id="PTHR33164">
    <property type="entry name" value="TRANSCRIPTIONAL REGULATOR, MARR FAMILY"/>
    <property type="match status" value="1"/>
</dbReference>
<dbReference type="PRINTS" id="PR00598">
    <property type="entry name" value="HTHMARR"/>
</dbReference>
<dbReference type="GO" id="GO:0003677">
    <property type="term" value="F:DNA binding"/>
    <property type="evidence" value="ECO:0007669"/>
    <property type="project" value="UniProtKB-KW"/>
</dbReference>
<feature type="domain" description="HTH marR-type" evidence="1">
    <location>
        <begin position="1"/>
        <end position="141"/>
    </location>
</feature>
<dbReference type="SMART" id="SM00347">
    <property type="entry name" value="HTH_MARR"/>
    <property type="match status" value="1"/>
</dbReference>
<dbReference type="InterPro" id="IPR000835">
    <property type="entry name" value="HTH_MarR-typ"/>
</dbReference>
<dbReference type="PROSITE" id="PS50995">
    <property type="entry name" value="HTH_MARR_2"/>
    <property type="match status" value="1"/>
</dbReference>
<dbReference type="InterPro" id="IPR036390">
    <property type="entry name" value="WH_DNA-bd_sf"/>
</dbReference>
<dbReference type="GO" id="GO:0003700">
    <property type="term" value="F:DNA-binding transcription factor activity"/>
    <property type="evidence" value="ECO:0007669"/>
    <property type="project" value="InterPro"/>
</dbReference>
<evidence type="ECO:0000313" key="2">
    <source>
        <dbReference type="EMBL" id="NIK87008.1"/>
    </source>
</evidence>
<evidence type="ECO:0000259" key="1">
    <source>
        <dbReference type="PROSITE" id="PS50995"/>
    </source>
</evidence>
<keyword evidence="2" id="KW-0238">DNA-binding</keyword>
<dbReference type="GO" id="GO:0006950">
    <property type="term" value="P:response to stress"/>
    <property type="evidence" value="ECO:0007669"/>
    <property type="project" value="TreeGrafter"/>
</dbReference>
<dbReference type="InterPro" id="IPR039422">
    <property type="entry name" value="MarR/SlyA-like"/>
</dbReference>
<name>A0A846MU33_9PROT</name>
<proteinExistence type="predicted"/>
<protein>
    <submittedName>
        <fullName evidence="2">DNA-binding MarR family transcriptional regulator</fullName>
    </submittedName>
</protein>
<dbReference type="SUPFAM" id="SSF46785">
    <property type="entry name" value="Winged helix' DNA-binding domain"/>
    <property type="match status" value="1"/>
</dbReference>